<dbReference type="InterPro" id="IPR050523">
    <property type="entry name" value="AKR_Detox_Biosynth"/>
</dbReference>
<reference evidence="2 3" key="1">
    <citation type="submission" date="2019-06" db="EMBL/GenBank/DDBJ databases">
        <title>Sequencing the genomes of 1000 actinobacteria strains.</title>
        <authorList>
            <person name="Klenk H.-P."/>
        </authorList>
    </citation>
    <scope>NUCLEOTIDE SEQUENCE [LARGE SCALE GENOMIC DNA]</scope>
    <source>
        <strain evidence="2 3">DSM 18607</strain>
    </source>
</reference>
<dbReference type="AlphaFoldDB" id="A0A542E4N0"/>
<accession>A0A542E4N0</accession>
<dbReference type="RefSeq" id="WP_141849523.1">
    <property type="nucleotide sequence ID" value="NZ_BAAAPR010000015.1"/>
</dbReference>
<dbReference type="PANTHER" id="PTHR43364:SF18">
    <property type="entry name" value="OXIDOREDUCTASE"/>
    <property type="match status" value="1"/>
</dbReference>
<evidence type="ECO:0000313" key="3">
    <source>
        <dbReference type="Proteomes" id="UP000317893"/>
    </source>
</evidence>
<keyword evidence="3" id="KW-1185">Reference proteome</keyword>
<dbReference type="GO" id="GO:0005829">
    <property type="term" value="C:cytosol"/>
    <property type="evidence" value="ECO:0007669"/>
    <property type="project" value="TreeGrafter"/>
</dbReference>
<organism evidence="2 3">
    <name type="scientific">Lapillicoccus jejuensis</name>
    <dbReference type="NCBI Taxonomy" id="402171"/>
    <lineage>
        <taxon>Bacteria</taxon>
        <taxon>Bacillati</taxon>
        <taxon>Actinomycetota</taxon>
        <taxon>Actinomycetes</taxon>
        <taxon>Micrococcales</taxon>
        <taxon>Intrasporangiaceae</taxon>
        <taxon>Lapillicoccus</taxon>
    </lineage>
</organism>
<evidence type="ECO:0000313" key="2">
    <source>
        <dbReference type="EMBL" id="TQJ10277.1"/>
    </source>
</evidence>
<dbReference type="SUPFAM" id="SSF51430">
    <property type="entry name" value="NAD(P)-linked oxidoreductase"/>
    <property type="match status" value="1"/>
</dbReference>
<sequence length="314" mass="33681">MRHRALGRSGLRVSRLGLGTMTWGSTVDAEDARDQLTAFVEAGGSLVDTAFPYGAGASEELLGSLLGDVVPRDEVVLCTKSGLEERADGWVRDTSRRELLRQLDTSLRRLSTDHVDLWLVHTWSDEVPLEETVKALAHAVATGRATYVGVSNHRGWQAARTLSLLEREGLPMVADQVQYSLIHRAPEADLAPAAASLGFGLLPWSPLGRGILTGKYRSGVPSGSRAGSAAFPRFVERYLDERAMRISDAVATAARGLQVTPTEVALAWVRDRPGVVAPVVGARTVGQLRTSLASEELELPAELVEALDEVSAAG</sequence>
<dbReference type="InterPro" id="IPR023210">
    <property type="entry name" value="NADP_OxRdtase_dom"/>
</dbReference>
<gene>
    <name evidence="2" type="ORF">FB458_3397</name>
</gene>
<comment type="caution">
    <text evidence="2">The sequence shown here is derived from an EMBL/GenBank/DDBJ whole genome shotgun (WGS) entry which is preliminary data.</text>
</comment>
<dbReference type="Pfam" id="PF00248">
    <property type="entry name" value="Aldo_ket_red"/>
    <property type="match status" value="1"/>
</dbReference>
<proteinExistence type="predicted"/>
<dbReference type="EMBL" id="VFMN01000001">
    <property type="protein sequence ID" value="TQJ10277.1"/>
    <property type="molecule type" value="Genomic_DNA"/>
</dbReference>
<name>A0A542E4N0_9MICO</name>
<dbReference type="PANTHER" id="PTHR43364">
    <property type="entry name" value="NADH-SPECIFIC METHYLGLYOXAL REDUCTASE-RELATED"/>
    <property type="match status" value="1"/>
</dbReference>
<dbReference type="Gene3D" id="3.20.20.100">
    <property type="entry name" value="NADP-dependent oxidoreductase domain"/>
    <property type="match status" value="1"/>
</dbReference>
<dbReference type="OrthoDB" id="9768793at2"/>
<dbReference type="InterPro" id="IPR036812">
    <property type="entry name" value="NAD(P)_OxRdtase_dom_sf"/>
</dbReference>
<dbReference type="Proteomes" id="UP000317893">
    <property type="component" value="Unassembled WGS sequence"/>
</dbReference>
<protein>
    <submittedName>
        <fullName evidence="2">Aryl-alcohol dehydrogenase-like predicted oxidoreductase</fullName>
    </submittedName>
</protein>
<feature type="domain" description="NADP-dependent oxidoreductase" evidence="1">
    <location>
        <begin position="15"/>
        <end position="311"/>
    </location>
</feature>
<evidence type="ECO:0000259" key="1">
    <source>
        <dbReference type="Pfam" id="PF00248"/>
    </source>
</evidence>